<evidence type="ECO:0000313" key="2">
    <source>
        <dbReference type="EMBL" id="KAF2146191.1"/>
    </source>
</evidence>
<dbReference type="AlphaFoldDB" id="A0A6A6BU76"/>
<evidence type="ECO:0000256" key="1">
    <source>
        <dbReference type="SAM" id="SignalP"/>
    </source>
</evidence>
<dbReference type="GeneID" id="54292469"/>
<keyword evidence="3" id="KW-1185">Reference proteome</keyword>
<dbReference type="EMBL" id="ML995476">
    <property type="protein sequence ID" value="KAF2146191.1"/>
    <property type="molecule type" value="Genomic_DNA"/>
</dbReference>
<feature type="chain" id="PRO_5025671031" description="Secreted protein" evidence="1">
    <location>
        <begin position="26"/>
        <end position="88"/>
    </location>
</feature>
<evidence type="ECO:0008006" key="4">
    <source>
        <dbReference type="Google" id="ProtNLM"/>
    </source>
</evidence>
<feature type="signal peptide" evidence="1">
    <location>
        <begin position="1"/>
        <end position="25"/>
    </location>
</feature>
<name>A0A6A6BU76_9PEZI</name>
<keyword evidence="1" id="KW-0732">Signal</keyword>
<organism evidence="2 3">
    <name type="scientific">Aplosporella prunicola CBS 121167</name>
    <dbReference type="NCBI Taxonomy" id="1176127"/>
    <lineage>
        <taxon>Eukaryota</taxon>
        <taxon>Fungi</taxon>
        <taxon>Dikarya</taxon>
        <taxon>Ascomycota</taxon>
        <taxon>Pezizomycotina</taxon>
        <taxon>Dothideomycetes</taxon>
        <taxon>Dothideomycetes incertae sedis</taxon>
        <taxon>Botryosphaeriales</taxon>
        <taxon>Aplosporellaceae</taxon>
        <taxon>Aplosporella</taxon>
    </lineage>
</organism>
<dbReference type="Proteomes" id="UP000799438">
    <property type="component" value="Unassembled WGS sequence"/>
</dbReference>
<sequence length="88" mass="9954">MRGWLRWWCDACEAVWLGCMRVCISFYLSARPCGVDFKTVCCGVCQDCLYIICGDSSEPGRFNRVRFRCVTSVTAKRDSSPNGMIIPV</sequence>
<accession>A0A6A6BU76</accession>
<proteinExistence type="predicted"/>
<dbReference type="RefSeq" id="XP_033401900.1">
    <property type="nucleotide sequence ID" value="XM_033534977.1"/>
</dbReference>
<gene>
    <name evidence="2" type="ORF">K452DRAFT_107243</name>
</gene>
<evidence type="ECO:0000313" key="3">
    <source>
        <dbReference type="Proteomes" id="UP000799438"/>
    </source>
</evidence>
<protein>
    <recommendedName>
        <fullName evidence="4">Secreted protein</fullName>
    </recommendedName>
</protein>
<reference evidence="2" key="1">
    <citation type="journal article" date="2020" name="Stud. Mycol.">
        <title>101 Dothideomycetes genomes: a test case for predicting lifestyles and emergence of pathogens.</title>
        <authorList>
            <person name="Haridas S."/>
            <person name="Albert R."/>
            <person name="Binder M."/>
            <person name="Bloem J."/>
            <person name="Labutti K."/>
            <person name="Salamov A."/>
            <person name="Andreopoulos B."/>
            <person name="Baker S."/>
            <person name="Barry K."/>
            <person name="Bills G."/>
            <person name="Bluhm B."/>
            <person name="Cannon C."/>
            <person name="Castanera R."/>
            <person name="Culley D."/>
            <person name="Daum C."/>
            <person name="Ezra D."/>
            <person name="Gonzalez J."/>
            <person name="Henrissat B."/>
            <person name="Kuo A."/>
            <person name="Liang C."/>
            <person name="Lipzen A."/>
            <person name="Lutzoni F."/>
            <person name="Magnuson J."/>
            <person name="Mondo S."/>
            <person name="Nolan M."/>
            <person name="Ohm R."/>
            <person name="Pangilinan J."/>
            <person name="Park H.-J."/>
            <person name="Ramirez L."/>
            <person name="Alfaro M."/>
            <person name="Sun H."/>
            <person name="Tritt A."/>
            <person name="Yoshinaga Y."/>
            <person name="Zwiers L.-H."/>
            <person name="Turgeon B."/>
            <person name="Goodwin S."/>
            <person name="Spatafora J."/>
            <person name="Crous P."/>
            <person name="Grigoriev I."/>
        </authorList>
    </citation>
    <scope>NUCLEOTIDE SEQUENCE</scope>
    <source>
        <strain evidence="2">CBS 121167</strain>
    </source>
</reference>